<dbReference type="Proteomes" id="UP000006008">
    <property type="component" value="Unassembled WGS sequence"/>
</dbReference>
<evidence type="ECO:0000313" key="2">
    <source>
        <dbReference type="EMBL" id="EHB92268.1"/>
    </source>
</evidence>
<keyword evidence="3" id="KW-1185">Reference proteome</keyword>
<dbReference type="InterPro" id="IPR007788">
    <property type="entry name" value="QCT"/>
</dbReference>
<feature type="signal peptide" evidence="1">
    <location>
        <begin position="1"/>
        <end position="27"/>
    </location>
</feature>
<reference evidence="2 3" key="1">
    <citation type="submission" date="2011-08" db="EMBL/GenBank/DDBJ databases">
        <title>The Genome Sequence of Alistipes indistinctus YIT 12060.</title>
        <authorList>
            <consortium name="The Broad Institute Genome Sequencing Platform"/>
            <person name="Earl A."/>
            <person name="Ward D."/>
            <person name="Feldgarden M."/>
            <person name="Gevers D."/>
            <person name="Morotomi M."/>
            <person name="Young S.K."/>
            <person name="Zeng Q."/>
            <person name="Gargeya S."/>
            <person name="Fitzgerald M."/>
            <person name="Haas B."/>
            <person name="Abouelleil A."/>
            <person name="Alvarado L."/>
            <person name="Arachchi H.M."/>
            <person name="Berlin A."/>
            <person name="Brown A."/>
            <person name="Chapman S.B."/>
            <person name="Chen Z."/>
            <person name="Dunbar C."/>
            <person name="Freedman E."/>
            <person name="Gearin G."/>
            <person name="Gellesch M."/>
            <person name="Goldberg J."/>
            <person name="Griggs A."/>
            <person name="Gujja S."/>
            <person name="Heiman D."/>
            <person name="Howarth C."/>
            <person name="Larson L."/>
            <person name="Lui A."/>
            <person name="MacDonald P.J.P."/>
            <person name="Montmayeur A."/>
            <person name="Murphy C."/>
            <person name="Neiman D."/>
            <person name="Pearson M."/>
            <person name="Priest M."/>
            <person name="Roberts A."/>
            <person name="Saif S."/>
            <person name="Shea T."/>
            <person name="Shenoy N."/>
            <person name="Sisk P."/>
            <person name="Stolte C."/>
            <person name="Sykes S."/>
            <person name="Wortman J."/>
            <person name="Nusbaum C."/>
            <person name="Birren B."/>
        </authorList>
    </citation>
    <scope>NUCLEOTIDE SEQUENCE [LARGE SCALE GENOMIC DNA]</scope>
    <source>
        <strain evidence="2 3">YIT 12060</strain>
    </source>
</reference>
<dbReference type="EMBL" id="ADLD01000011">
    <property type="protein sequence ID" value="EHB92268.1"/>
    <property type="molecule type" value="Genomic_DNA"/>
</dbReference>
<dbReference type="InterPro" id="IPR015943">
    <property type="entry name" value="WD40/YVTN_repeat-like_dom_sf"/>
</dbReference>
<name>G5H873_9BACT</name>
<accession>G5H873</accession>
<dbReference type="PATRIC" id="fig|742725.3.peg.1198"/>
<dbReference type="GO" id="GO:0016603">
    <property type="term" value="F:glutaminyl-peptide cyclotransferase activity"/>
    <property type="evidence" value="ECO:0007669"/>
    <property type="project" value="InterPro"/>
</dbReference>
<dbReference type="PROSITE" id="PS51257">
    <property type="entry name" value="PROKAR_LIPOPROTEIN"/>
    <property type="match status" value="1"/>
</dbReference>
<dbReference type="STRING" id="742725.HMPREF9450_01133"/>
<dbReference type="AlphaFoldDB" id="G5H873"/>
<dbReference type="Pfam" id="PF05096">
    <property type="entry name" value="Glu_cyclase_2"/>
    <property type="match status" value="1"/>
</dbReference>
<evidence type="ECO:0000256" key="1">
    <source>
        <dbReference type="SAM" id="SignalP"/>
    </source>
</evidence>
<dbReference type="PANTHER" id="PTHR31270">
    <property type="entry name" value="GLUTAMINYL-PEPTIDE CYCLOTRANSFERASE"/>
    <property type="match status" value="1"/>
</dbReference>
<dbReference type="SUPFAM" id="SSF50969">
    <property type="entry name" value="YVTN repeat-like/Quinoprotein amine dehydrogenase"/>
    <property type="match status" value="1"/>
</dbReference>
<protein>
    <recommendedName>
        <fullName evidence="4">Glutamine cyclotransferase</fullName>
    </recommendedName>
</protein>
<dbReference type="HOGENOM" id="CLU_060272_0_0_10"/>
<dbReference type="Gene3D" id="2.130.10.10">
    <property type="entry name" value="YVTN repeat-like/Quinoprotein amine dehydrogenase"/>
    <property type="match status" value="1"/>
</dbReference>
<dbReference type="RefSeq" id="WP_009133939.1">
    <property type="nucleotide sequence ID" value="NZ_CP102250.1"/>
</dbReference>
<proteinExistence type="predicted"/>
<dbReference type="eggNOG" id="COG3823">
    <property type="taxonomic scope" value="Bacteria"/>
</dbReference>
<comment type="caution">
    <text evidence="2">The sequence shown here is derived from an EMBL/GenBank/DDBJ whole genome shotgun (WGS) entry which is preliminary data.</text>
</comment>
<gene>
    <name evidence="2" type="ORF">HMPREF9450_01133</name>
</gene>
<evidence type="ECO:0008006" key="4">
    <source>
        <dbReference type="Google" id="ProtNLM"/>
    </source>
</evidence>
<dbReference type="GeneID" id="92815842"/>
<keyword evidence="1" id="KW-0732">Signal</keyword>
<sequence length="372" mass="40332">MDRNFVRTATGAVAVAVAAFCLMSACAGSGASRPAGTEGTSTPVSASPAPVLLESVAPVFGAKFAQGERVPIHYTLSKGMTADSVVLSVGNRRIGPVAPEGFTYNLGPKYPVGRVVYRLTAYRGGESQSRSGEFTVLAASAPALYGHRVKRIYPHDRTAYTQGLLFHDGSLYESTGLEGQSTLRQVELSGGRVLRSRNLSDLYFGEGLALLDGKLYQLTWQNNKALVYDLNTFDKTGEFDYGGEGWGLATDGEVLYMSDGTEKIRVLDPATFRPLRTIEVYTDRNKVMYVNEMEWVRGELWANVYTSDNVIRIDPQSGAVLGVIDLGGLLSPADIDATTDVLNGIAFDPATGRIFVTGKNWNKLFEIEVVKR</sequence>
<dbReference type="InterPro" id="IPR011044">
    <property type="entry name" value="Quino_amine_DH_bsu"/>
</dbReference>
<organism evidence="2 3">
    <name type="scientific">Alistipes indistinctus YIT 12060</name>
    <dbReference type="NCBI Taxonomy" id="742725"/>
    <lineage>
        <taxon>Bacteria</taxon>
        <taxon>Pseudomonadati</taxon>
        <taxon>Bacteroidota</taxon>
        <taxon>Bacteroidia</taxon>
        <taxon>Bacteroidales</taxon>
        <taxon>Rikenellaceae</taxon>
        <taxon>Alistipes</taxon>
    </lineage>
</organism>
<evidence type="ECO:0000313" key="3">
    <source>
        <dbReference type="Proteomes" id="UP000006008"/>
    </source>
</evidence>
<dbReference type="PANTHER" id="PTHR31270:SF1">
    <property type="entry name" value="GLUTAMINYL-PEPTIDE CYCLOTRANSFERASE"/>
    <property type="match status" value="1"/>
</dbReference>
<feature type="chain" id="PRO_5003477965" description="Glutamine cyclotransferase" evidence="1">
    <location>
        <begin position="28"/>
        <end position="372"/>
    </location>
</feature>